<keyword evidence="2" id="KW-1185">Reference proteome</keyword>
<dbReference type="EMBL" id="BGPR01011400">
    <property type="protein sequence ID" value="GBN51109.1"/>
    <property type="molecule type" value="Genomic_DNA"/>
</dbReference>
<dbReference type="AlphaFoldDB" id="A0A4Y2PJ18"/>
<evidence type="ECO:0000313" key="1">
    <source>
        <dbReference type="EMBL" id="GBN51109.1"/>
    </source>
</evidence>
<accession>A0A4Y2PJ18</accession>
<reference evidence="1 2" key="1">
    <citation type="journal article" date="2019" name="Sci. Rep.">
        <title>Orb-weaving spider Araneus ventricosus genome elucidates the spidroin gene catalogue.</title>
        <authorList>
            <person name="Kono N."/>
            <person name="Nakamura H."/>
            <person name="Ohtoshi R."/>
            <person name="Moran D.A.P."/>
            <person name="Shinohara A."/>
            <person name="Yoshida Y."/>
            <person name="Fujiwara M."/>
            <person name="Mori M."/>
            <person name="Tomita M."/>
            <person name="Arakawa K."/>
        </authorList>
    </citation>
    <scope>NUCLEOTIDE SEQUENCE [LARGE SCALE GENOMIC DNA]</scope>
</reference>
<dbReference type="Proteomes" id="UP000499080">
    <property type="component" value="Unassembled WGS sequence"/>
</dbReference>
<proteinExistence type="predicted"/>
<feature type="non-terminal residue" evidence="1">
    <location>
        <position position="45"/>
    </location>
</feature>
<sequence>MAAMQEKSFCVLEYAKCSSVTNVQREFLRKYGTAAPDHLYYVPET</sequence>
<organism evidence="1 2">
    <name type="scientific">Araneus ventricosus</name>
    <name type="common">Orbweaver spider</name>
    <name type="synonym">Epeira ventricosa</name>
    <dbReference type="NCBI Taxonomy" id="182803"/>
    <lineage>
        <taxon>Eukaryota</taxon>
        <taxon>Metazoa</taxon>
        <taxon>Ecdysozoa</taxon>
        <taxon>Arthropoda</taxon>
        <taxon>Chelicerata</taxon>
        <taxon>Arachnida</taxon>
        <taxon>Araneae</taxon>
        <taxon>Araneomorphae</taxon>
        <taxon>Entelegynae</taxon>
        <taxon>Araneoidea</taxon>
        <taxon>Araneidae</taxon>
        <taxon>Araneus</taxon>
    </lineage>
</organism>
<evidence type="ECO:0000313" key="2">
    <source>
        <dbReference type="Proteomes" id="UP000499080"/>
    </source>
</evidence>
<name>A0A4Y2PJ18_ARAVE</name>
<protein>
    <submittedName>
        <fullName evidence="1">Uncharacterized protein</fullName>
    </submittedName>
</protein>
<comment type="caution">
    <text evidence="1">The sequence shown here is derived from an EMBL/GenBank/DDBJ whole genome shotgun (WGS) entry which is preliminary data.</text>
</comment>
<gene>
    <name evidence="1" type="ORF">AVEN_26999_1</name>
</gene>